<dbReference type="Proteomes" id="UP000271087">
    <property type="component" value="Unassembled WGS sequence"/>
</dbReference>
<sequence length="60" mass="6725">MMRGAVFQCCTLEEGVVQRVGSLTNMLLEKVPENAAKRLLIIDAMNMMHMKRKASNTGRT</sequence>
<accession>A0A182ER15</accession>
<gene>
    <name evidence="1" type="ORF">NOO_LOCUS10580</name>
</gene>
<reference evidence="1 2" key="2">
    <citation type="submission" date="2018-08" db="EMBL/GenBank/DDBJ databases">
        <authorList>
            <person name="Laetsch R D."/>
            <person name="Stevens L."/>
            <person name="Kumar S."/>
            <person name="Blaxter L. M."/>
        </authorList>
    </citation>
    <scope>NUCLEOTIDE SEQUENCE [LARGE SCALE GENOMIC DNA]</scope>
</reference>
<organism evidence="3">
    <name type="scientific">Onchocerca ochengi</name>
    <name type="common">Filarial nematode worm</name>
    <dbReference type="NCBI Taxonomy" id="42157"/>
    <lineage>
        <taxon>Eukaryota</taxon>
        <taxon>Metazoa</taxon>
        <taxon>Ecdysozoa</taxon>
        <taxon>Nematoda</taxon>
        <taxon>Chromadorea</taxon>
        <taxon>Rhabditida</taxon>
        <taxon>Spirurina</taxon>
        <taxon>Spiruromorpha</taxon>
        <taxon>Filarioidea</taxon>
        <taxon>Onchocercidae</taxon>
        <taxon>Onchocerca</taxon>
    </lineage>
</organism>
<evidence type="ECO:0000313" key="1">
    <source>
        <dbReference type="EMBL" id="VDM94307.1"/>
    </source>
</evidence>
<evidence type="ECO:0000313" key="2">
    <source>
        <dbReference type="Proteomes" id="UP000271087"/>
    </source>
</evidence>
<name>A0A182ER15_ONCOC</name>
<dbReference type="AlphaFoldDB" id="A0A182ER15"/>
<proteinExistence type="predicted"/>
<reference evidence="3" key="1">
    <citation type="submission" date="2016-06" db="UniProtKB">
        <authorList>
            <consortium name="WormBaseParasite"/>
        </authorList>
    </citation>
    <scope>IDENTIFICATION</scope>
</reference>
<dbReference type="WBParaSite" id="nOo.2.0.1.t10580-RA">
    <property type="protein sequence ID" value="nOo.2.0.1.t10580-RA"/>
    <property type="gene ID" value="nOo.2.0.1.g10580"/>
</dbReference>
<evidence type="ECO:0000313" key="3">
    <source>
        <dbReference type="WBParaSite" id="nOo.2.0.1.t10580-RA"/>
    </source>
</evidence>
<keyword evidence="2" id="KW-1185">Reference proteome</keyword>
<dbReference type="EMBL" id="UYRW01006218">
    <property type="protein sequence ID" value="VDM94307.1"/>
    <property type="molecule type" value="Genomic_DNA"/>
</dbReference>
<protein>
    <submittedName>
        <fullName evidence="3">DDE_Tnp_ISL3 domain-containing protein</fullName>
    </submittedName>
</protein>